<dbReference type="AlphaFoldDB" id="A0AAD9MB05"/>
<accession>A0AAD9MB05</accession>
<reference evidence="1" key="1">
    <citation type="journal article" date="2023" name="Mol. Plant Microbe Interact.">
        <title>Elucidating the Obligate Nature and Biological Capacity of an Invasive Fungal Corn Pathogen.</title>
        <authorList>
            <person name="MacCready J.S."/>
            <person name="Roggenkamp E.M."/>
            <person name="Gdanetz K."/>
            <person name="Chilvers M.I."/>
        </authorList>
    </citation>
    <scope>NUCLEOTIDE SEQUENCE</scope>
    <source>
        <strain evidence="1">PM02</strain>
    </source>
</reference>
<dbReference type="InterPro" id="IPR012340">
    <property type="entry name" value="NA-bd_OB-fold"/>
</dbReference>
<dbReference type="GO" id="GO:0043047">
    <property type="term" value="F:single-stranded telomeric DNA binding"/>
    <property type="evidence" value="ECO:0007669"/>
    <property type="project" value="InterPro"/>
</dbReference>
<evidence type="ECO:0000313" key="1">
    <source>
        <dbReference type="EMBL" id="KAK2068385.1"/>
    </source>
</evidence>
<dbReference type="InterPro" id="IPR024222">
    <property type="entry name" value="Ten1_fungal"/>
</dbReference>
<dbReference type="GO" id="GO:0016233">
    <property type="term" value="P:telomere capping"/>
    <property type="evidence" value="ECO:0007669"/>
    <property type="project" value="InterPro"/>
</dbReference>
<comment type="caution">
    <text evidence="1">The sequence shown here is derived from an EMBL/GenBank/DDBJ whole genome shotgun (WGS) entry which is preliminary data.</text>
</comment>
<sequence>MSAGPQPATLSLLSALPQRDTGDKVRFLGCVQSYAAASAVLTLEHQKQPVRALVDVTVQYMSTSTRPRWRLCNLIVRALETILSTRVLTMLRSYWTCFRSDISKLTRCETFGLS</sequence>
<organism evidence="1 2">
    <name type="scientific">Phyllachora maydis</name>
    <dbReference type="NCBI Taxonomy" id="1825666"/>
    <lineage>
        <taxon>Eukaryota</taxon>
        <taxon>Fungi</taxon>
        <taxon>Dikarya</taxon>
        <taxon>Ascomycota</taxon>
        <taxon>Pezizomycotina</taxon>
        <taxon>Sordariomycetes</taxon>
        <taxon>Sordariomycetidae</taxon>
        <taxon>Phyllachorales</taxon>
        <taxon>Phyllachoraceae</taxon>
        <taxon>Phyllachora</taxon>
    </lineage>
</organism>
<proteinExistence type="predicted"/>
<dbReference type="EMBL" id="JAQQPM010000002">
    <property type="protein sequence ID" value="KAK2068385.1"/>
    <property type="molecule type" value="Genomic_DNA"/>
</dbReference>
<protein>
    <submittedName>
        <fullName evidence="1">Uncharacterized protein</fullName>
    </submittedName>
</protein>
<gene>
    <name evidence="1" type="ORF">P8C59_003024</name>
</gene>
<dbReference type="GO" id="GO:1990879">
    <property type="term" value="C:CST complex"/>
    <property type="evidence" value="ECO:0007669"/>
    <property type="project" value="InterPro"/>
</dbReference>
<name>A0AAD9MB05_9PEZI</name>
<dbReference type="Proteomes" id="UP001217918">
    <property type="component" value="Unassembled WGS sequence"/>
</dbReference>
<evidence type="ECO:0000313" key="2">
    <source>
        <dbReference type="Proteomes" id="UP001217918"/>
    </source>
</evidence>
<keyword evidence="2" id="KW-1185">Reference proteome</keyword>
<dbReference type="Gene3D" id="2.40.50.140">
    <property type="entry name" value="Nucleic acid-binding proteins"/>
    <property type="match status" value="1"/>
</dbReference>
<dbReference type="Pfam" id="PF12658">
    <property type="entry name" value="Ten1"/>
    <property type="match status" value="1"/>
</dbReference>